<keyword evidence="5" id="KW-1185">Reference proteome</keyword>
<gene>
    <name evidence="4" type="ORF">JGU71_25175</name>
</gene>
<keyword evidence="2" id="KW-0812">Transmembrane</keyword>
<comment type="caution">
    <text evidence="4">The sequence shown here is derived from an EMBL/GenBank/DDBJ whole genome shotgun (WGS) entry which is preliminary data.</text>
</comment>
<name>A0A934NVX0_9NOCA</name>
<sequence length="187" mass="19185">MTATTDRPDGGDLGPEDATPKQSPQAEKNDWAQFIVCAVLVVVGALLIFDALTLAGGFAKVDPVGPKLFPLVVGSGLLVCAVILAIAITRGSKGEADEGEDIDPESPGDWKTVGMLVGLFVATIALVDFLGWAITGGMLFAGAATVLGSRHYVRNIVIGAVLSVASFYAFYSGLGIPLPAGILDGIL</sequence>
<keyword evidence="2" id="KW-0472">Membrane</keyword>
<feature type="domain" description="DUF1468" evidence="3">
    <location>
        <begin position="35"/>
        <end position="179"/>
    </location>
</feature>
<dbReference type="Pfam" id="PF07331">
    <property type="entry name" value="TctB"/>
    <property type="match status" value="1"/>
</dbReference>
<evidence type="ECO:0000313" key="4">
    <source>
        <dbReference type="EMBL" id="MBJ8342187.1"/>
    </source>
</evidence>
<feature type="transmembrane region" description="Helical" evidence="2">
    <location>
        <begin position="31"/>
        <end position="56"/>
    </location>
</feature>
<feature type="compositionally biased region" description="Basic and acidic residues" evidence="1">
    <location>
        <begin position="1"/>
        <end position="10"/>
    </location>
</feature>
<evidence type="ECO:0000256" key="1">
    <source>
        <dbReference type="SAM" id="MobiDB-lite"/>
    </source>
</evidence>
<accession>A0A934NVX0</accession>
<dbReference type="RefSeq" id="WP_199707546.1">
    <property type="nucleotide sequence ID" value="NZ_JAEMNV010000010.1"/>
</dbReference>
<feature type="transmembrane region" description="Helical" evidence="2">
    <location>
        <begin position="152"/>
        <end position="171"/>
    </location>
</feature>
<feature type="transmembrane region" description="Helical" evidence="2">
    <location>
        <begin position="68"/>
        <end position="88"/>
    </location>
</feature>
<evidence type="ECO:0000259" key="3">
    <source>
        <dbReference type="Pfam" id="PF07331"/>
    </source>
</evidence>
<evidence type="ECO:0000256" key="2">
    <source>
        <dbReference type="SAM" id="Phobius"/>
    </source>
</evidence>
<dbReference type="AlphaFoldDB" id="A0A934NVX0"/>
<evidence type="ECO:0000313" key="5">
    <source>
        <dbReference type="Proteomes" id="UP000655868"/>
    </source>
</evidence>
<feature type="transmembrane region" description="Helical" evidence="2">
    <location>
        <begin position="113"/>
        <end position="140"/>
    </location>
</feature>
<dbReference type="InterPro" id="IPR009936">
    <property type="entry name" value="DUF1468"/>
</dbReference>
<feature type="region of interest" description="Disordered" evidence="1">
    <location>
        <begin position="1"/>
        <end position="25"/>
    </location>
</feature>
<keyword evidence="2" id="KW-1133">Transmembrane helix</keyword>
<protein>
    <submittedName>
        <fullName evidence="4">Tripartite tricarboxylate transporter TctB family protein</fullName>
    </submittedName>
</protein>
<dbReference type="EMBL" id="JAEMNV010000010">
    <property type="protein sequence ID" value="MBJ8342187.1"/>
    <property type="molecule type" value="Genomic_DNA"/>
</dbReference>
<dbReference type="Proteomes" id="UP000655868">
    <property type="component" value="Unassembled WGS sequence"/>
</dbReference>
<reference evidence="4" key="1">
    <citation type="submission" date="2020-12" db="EMBL/GenBank/DDBJ databases">
        <title>Antrihabitans popcorni sp. nov. and Antrihabitans auranticaus sp. nov., isolated from a larva cave.</title>
        <authorList>
            <person name="Lee S.D."/>
            <person name="Kim I.S."/>
        </authorList>
    </citation>
    <scope>NUCLEOTIDE SEQUENCE</scope>
    <source>
        <strain evidence="4">YC3-6</strain>
    </source>
</reference>
<organism evidence="4 5">
    <name type="scientific">Antrihabitans stalagmiti</name>
    <dbReference type="NCBI Taxonomy" id="2799499"/>
    <lineage>
        <taxon>Bacteria</taxon>
        <taxon>Bacillati</taxon>
        <taxon>Actinomycetota</taxon>
        <taxon>Actinomycetes</taxon>
        <taxon>Mycobacteriales</taxon>
        <taxon>Nocardiaceae</taxon>
        <taxon>Antrihabitans</taxon>
    </lineage>
</organism>
<proteinExistence type="predicted"/>